<sequence length="440" mass="48730">MAATCCLTNGSDEPLPKIRRVPVQNKVTVVLGTQWGDEGKGKVVDLLATEADIVCRVQVFCCCKYILMLSWLCYVLHPILTHIGCSGISIQSAGLVERFETRKLMRLTWWRENLIVSDRAHIVFGFHQKIDGLLEAMKGHGKLGTTKKGIGPTYSSKAGRMGLRVSDLMGSQEGFEKKFRALAELYQQQFPDLEINIDEELENYKTYKVELQPMVKDVVHYMNEQIHSNDNKTILIEGANATMLDIDFGTYPYVTSSNCTVGGVCTGLGIPPCSVGDVVGIVKAYTSRVGAGPFPTEQLNEIGDTLQKVGHEFGVTTGRPRRCGWLDLVIVKYSHVLNNLTSVAITKLDILDGFDEIKIGVAYKHNGKPLPLFPASLEVLSEVEVDYITMPGWGTPTSECRKYEDLPKNAKKYLSTIQEILNVPVKWVGVGQSRSAIIKL</sequence>
<keyword evidence="13" id="KW-1185">Reference proteome</keyword>
<feature type="binding site" evidence="9">
    <location>
        <position position="146"/>
    </location>
    <ligand>
        <name>IMP</name>
        <dbReference type="ChEBI" id="CHEBI:58053"/>
    </ligand>
</feature>
<keyword evidence="7 9" id="KW-0342">GTP-binding</keyword>
<feature type="active site" evidence="10">
    <location>
        <position position="157"/>
    </location>
</feature>
<dbReference type="STRING" id="7719.ENSCINP00000018101"/>
<feature type="binding site" evidence="9">
    <location>
        <begin position="37"/>
        <end position="40"/>
    </location>
    <ligand>
        <name>IMP</name>
        <dbReference type="ChEBI" id="CHEBI:58053"/>
    </ligand>
</feature>
<dbReference type="OMA" id="VPHHRRY"/>
<dbReference type="InterPro" id="IPR018220">
    <property type="entry name" value="Adenylosuccin_syn_GTP-bd"/>
</dbReference>
<comment type="catalytic activity">
    <reaction evidence="8 9 11">
        <text>IMP + L-aspartate + GTP = N(6)-(1,2-dicarboxyethyl)-AMP + GDP + phosphate + 2 H(+)</text>
        <dbReference type="Rhea" id="RHEA:15753"/>
        <dbReference type="ChEBI" id="CHEBI:15378"/>
        <dbReference type="ChEBI" id="CHEBI:29991"/>
        <dbReference type="ChEBI" id="CHEBI:37565"/>
        <dbReference type="ChEBI" id="CHEBI:43474"/>
        <dbReference type="ChEBI" id="CHEBI:57567"/>
        <dbReference type="ChEBI" id="CHEBI:58053"/>
        <dbReference type="ChEBI" id="CHEBI:58189"/>
        <dbReference type="EC" id="6.3.4.4"/>
    </reaction>
</comment>
<evidence type="ECO:0000256" key="6">
    <source>
        <dbReference type="ARBA" id="ARBA00022842"/>
    </source>
</evidence>
<evidence type="ECO:0000256" key="7">
    <source>
        <dbReference type="ARBA" id="ARBA00023134"/>
    </source>
</evidence>
<dbReference type="AlphaFoldDB" id="F6QF37"/>
<evidence type="ECO:0000256" key="11">
    <source>
        <dbReference type="RuleBase" id="RU000520"/>
    </source>
</evidence>
<evidence type="ECO:0000256" key="9">
    <source>
        <dbReference type="HAMAP-Rule" id="MF_03125"/>
    </source>
</evidence>
<dbReference type="GO" id="GO:0000287">
    <property type="term" value="F:magnesium ion binding"/>
    <property type="evidence" value="ECO:0007669"/>
    <property type="project" value="UniProtKB-UniRule"/>
</dbReference>
<feature type="binding site" evidence="9">
    <location>
        <position position="321"/>
    </location>
    <ligand>
        <name>GTP</name>
        <dbReference type="ChEBI" id="CHEBI:37565"/>
    </ligand>
</feature>
<feature type="binding site" evidence="9">
    <location>
        <begin position="315"/>
        <end position="321"/>
    </location>
    <ligand>
        <name>substrate</name>
    </ligand>
</feature>
<dbReference type="FunCoup" id="F6QF37">
    <property type="interactions" value="125"/>
</dbReference>
<feature type="binding site" evidence="9">
    <location>
        <begin position="36"/>
        <end position="42"/>
    </location>
    <ligand>
        <name>GTP</name>
        <dbReference type="ChEBI" id="CHEBI:37565"/>
    </ligand>
</feature>
<proteinExistence type="inferred from homology"/>
<dbReference type="GO" id="GO:0004019">
    <property type="term" value="F:adenylosuccinate synthase activity"/>
    <property type="evidence" value="ECO:0000318"/>
    <property type="project" value="GO_Central"/>
</dbReference>
<dbReference type="HAMAP" id="MF_00011">
    <property type="entry name" value="Adenylosucc_synth"/>
    <property type="match status" value="1"/>
</dbReference>
<dbReference type="HOGENOM" id="CLU_029848_3_0_1"/>
<dbReference type="PANTHER" id="PTHR11846">
    <property type="entry name" value="ADENYLOSUCCINATE SYNTHETASE"/>
    <property type="match status" value="1"/>
</dbReference>
<keyword evidence="4 9" id="KW-0547">Nucleotide-binding</keyword>
<dbReference type="EC" id="6.3.4.4" evidence="9 11"/>
<reference evidence="13" key="1">
    <citation type="journal article" date="2002" name="Science">
        <title>The draft genome of Ciona intestinalis: insights into chordate and vertebrate origins.</title>
        <authorList>
            <person name="Dehal P."/>
            <person name="Satou Y."/>
            <person name="Campbell R.K."/>
            <person name="Chapman J."/>
            <person name="Degnan B."/>
            <person name="De Tomaso A."/>
            <person name="Davidson B."/>
            <person name="Di Gregorio A."/>
            <person name="Gelpke M."/>
            <person name="Goodstein D.M."/>
            <person name="Harafuji N."/>
            <person name="Hastings K.E."/>
            <person name="Ho I."/>
            <person name="Hotta K."/>
            <person name="Huang W."/>
            <person name="Kawashima T."/>
            <person name="Lemaire P."/>
            <person name="Martinez D."/>
            <person name="Meinertzhagen I.A."/>
            <person name="Necula S."/>
            <person name="Nonaka M."/>
            <person name="Putnam N."/>
            <person name="Rash S."/>
            <person name="Saiga H."/>
            <person name="Satake M."/>
            <person name="Terry A."/>
            <person name="Yamada L."/>
            <person name="Wang H.G."/>
            <person name="Awazu S."/>
            <person name="Azumi K."/>
            <person name="Boore J."/>
            <person name="Branno M."/>
            <person name="Chin-Bow S."/>
            <person name="DeSantis R."/>
            <person name="Doyle S."/>
            <person name="Francino P."/>
            <person name="Keys D.N."/>
            <person name="Haga S."/>
            <person name="Hayashi H."/>
            <person name="Hino K."/>
            <person name="Imai K.S."/>
            <person name="Inaba K."/>
            <person name="Kano S."/>
            <person name="Kobayashi K."/>
            <person name="Kobayashi M."/>
            <person name="Lee B.I."/>
            <person name="Makabe K.W."/>
            <person name="Manohar C."/>
            <person name="Matassi G."/>
            <person name="Medina M."/>
            <person name="Mochizuki Y."/>
            <person name="Mount S."/>
            <person name="Morishita T."/>
            <person name="Miura S."/>
            <person name="Nakayama A."/>
            <person name="Nishizaka S."/>
            <person name="Nomoto H."/>
            <person name="Ohta F."/>
            <person name="Oishi K."/>
            <person name="Rigoutsos I."/>
            <person name="Sano M."/>
            <person name="Sasaki A."/>
            <person name="Sasakura Y."/>
            <person name="Shoguchi E."/>
            <person name="Shin-i T."/>
            <person name="Spagnuolo A."/>
            <person name="Stainier D."/>
            <person name="Suzuki M.M."/>
            <person name="Tassy O."/>
            <person name="Takatori N."/>
            <person name="Tokuoka M."/>
            <person name="Yagi K."/>
            <person name="Yoshizaki F."/>
            <person name="Wada S."/>
            <person name="Zhang C."/>
            <person name="Hyatt P.D."/>
            <person name="Larimer F."/>
            <person name="Detter C."/>
            <person name="Doggett N."/>
            <person name="Glavina T."/>
            <person name="Hawkins T."/>
            <person name="Richardson P."/>
            <person name="Lucas S."/>
            <person name="Kohara Y."/>
            <person name="Levine M."/>
            <person name="Satoh N."/>
            <person name="Rokhsar D.S."/>
        </authorList>
    </citation>
    <scope>NUCLEOTIDE SEQUENCE [LARGE SCALE GENOMIC DNA]</scope>
</reference>
<organism evidence="12 13">
    <name type="scientific">Ciona intestinalis</name>
    <name type="common">Transparent sea squirt</name>
    <name type="synonym">Ascidia intestinalis</name>
    <dbReference type="NCBI Taxonomy" id="7719"/>
    <lineage>
        <taxon>Eukaryota</taxon>
        <taxon>Metazoa</taxon>
        <taxon>Chordata</taxon>
        <taxon>Tunicata</taxon>
        <taxon>Ascidiacea</taxon>
        <taxon>Phlebobranchia</taxon>
        <taxon>Cionidae</taxon>
        <taxon>Ciona</taxon>
    </lineage>
</organism>
<dbReference type="Proteomes" id="UP000008144">
    <property type="component" value="Unassembled WGS sequence"/>
</dbReference>
<dbReference type="NCBIfam" id="NF002223">
    <property type="entry name" value="PRK01117.1"/>
    <property type="match status" value="1"/>
</dbReference>
<dbReference type="GO" id="GO:0046040">
    <property type="term" value="P:IMP metabolic process"/>
    <property type="evidence" value="ECO:0000318"/>
    <property type="project" value="GO_Central"/>
</dbReference>
<dbReference type="GO" id="GO:0005525">
    <property type="term" value="F:GTP binding"/>
    <property type="evidence" value="ECO:0007669"/>
    <property type="project" value="UniProtKB-UniRule"/>
</dbReference>
<reference evidence="12" key="3">
    <citation type="submission" date="2025-09" db="UniProtKB">
        <authorList>
            <consortium name="Ensembl"/>
        </authorList>
    </citation>
    <scope>IDENTIFICATION</scope>
</reference>
<dbReference type="InParanoid" id="F6QF37"/>
<dbReference type="SMART" id="SM00788">
    <property type="entry name" value="Adenylsucc_synt"/>
    <property type="match status" value="1"/>
</dbReference>
<comment type="function">
    <text evidence="11">Plays an important role in the de novo pathway of purine nucleotide biosynthesis.</text>
</comment>
<dbReference type="NCBIfam" id="TIGR00184">
    <property type="entry name" value="purA"/>
    <property type="match status" value="1"/>
</dbReference>
<comment type="similarity">
    <text evidence="9 11">Belongs to the adenylosuccinate synthetase family.</text>
</comment>
<feature type="binding site" evidence="9">
    <location>
        <begin position="429"/>
        <end position="431"/>
    </location>
    <ligand>
        <name>GTP</name>
        <dbReference type="ChEBI" id="CHEBI:37565"/>
    </ligand>
</feature>
<dbReference type="InterPro" id="IPR001114">
    <property type="entry name" value="Adenylosuccinate_synthetase"/>
</dbReference>
<dbReference type="InterPro" id="IPR042110">
    <property type="entry name" value="Adenylosuccinate_synth_dom2"/>
</dbReference>
<dbReference type="PANTHER" id="PTHR11846:SF0">
    <property type="entry name" value="ADENYLOSUCCINATE SYNTHETASE"/>
    <property type="match status" value="1"/>
</dbReference>
<dbReference type="Gene3D" id="3.40.440.10">
    <property type="entry name" value="Adenylosuccinate Synthetase, subunit A, domain 1"/>
    <property type="match status" value="2"/>
</dbReference>
<evidence type="ECO:0000256" key="8">
    <source>
        <dbReference type="ARBA" id="ARBA00050432"/>
    </source>
</evidence>
<dbReference type="Ensembl" id="ENSCINT00000018101.3">
    <property type="protein sequence ID" value="ENSCINP00000018101.3"/>
    <property type="gene ID" value="ENSCING00000008895.3"/>
</dbReference>
<dbReference type="PROSITE" id="PS00513">
    <property type="entry name" value="ADENYLOSUCCIN_SYN_2"/>
    <property type="match status" value="1"/>
</dbReference>
<keyword evidence="9" id="KW-0963">Cytoplasm</keyword>
<feature type="binding site" evidence="9">
    <location>
        <position position="319"/>
    </location>
    <ligand>
        <name>IMP</name>
        <dbReference type="ChEBI" id="CHEBI:58053"/>
    </ligand>
</feature>
<dbReference type="FunFam" id="1.10.300.10:FF:000002">
    <property type="entry name" value="Adenylosuccinate synthetase, chloroplastic"/>
    <property type="match status" value="1"/>
</dbReference>
<evidence type="ECO:0000313" key="13">
    <source>
        <dbReference type="Proteomes" id="UP000008144"/>
    </source>
</evidence>
<evidence type="ECO:0000256" key="4">
    <source>
        <dbReference type="ARBA" id="ARBA00022741"/>
    </source>
</evidence>
<evidence type="ECO:0000256" key="2">
    <source>
        <dbReference type="ARBA" id="ARBA00022598"/>
    </source>
</evidence>
<feature type="active site" description="Proton acceptor" evidence="9">
    <location>
        <position position="37"/>
    </location>
</feature>
<evidence type="ECO:0000313" key="12">
    <source>
        <dbReference type="Ensembl" id="ENSCINP00000018101.3"/>
    </source>
</evidence>
<dbReference type="Gene3D" id="3.90.170.10">
    <property type="entry name" value="Adenylosuccinate Synthetase, subunit A, domain 3"/>
    <property type="match status" value="1"/>
</dbReference>
<comment type="cofactor">
    <cofactor evidence="9">
        <name>Mg(2+)</name>
        <dbReference type="ChEBI" id="CHEBI:18420"/>
    </cofactor>
    <text evidence="9">Binds 1 Mg(2+) ion per subunit.</text>
</comment>
<dbReference type="Pfam" id="PF00709">
    <property type="entry name" value="Adenylsucc_synt"/>
    <property type="match status" value="1"/>
</dbReference>
<dbReference type="PROSITE" id="PS01266">
    <property type="entry name" value="ADENYLOSUCCIN_SYN_1"/>
    <property type="match status" value="1"/>
</dbReference>
<evidence type="ECO:0000256" key="1">
    <source>
        <dbReference type="ARBA" id="ARBA00011738"/>
    </source>
</evidence>
<comment type="function">
    <text evidence="9">Plays an important role in the de novo pathway and in the salvage pathway of purine nucleotide biosynthesis. Catalyzes the first commited step in the biosynthesis of AMP from IMP.</text>
</comment>
<feature type="binding site" evidence="9">
    <location>
        <begin position="347"/>
        <end position="349"/>
    </location>
    <ligand>
        <name>GTP</name>
        <dbReference type="ChEBI" id="CHEBI:37565"/>
    </ligand>
</feature>
<evidence type="ECO:0000256" key="10">
    <source>
        <dbReference type="PROSITE-ProRule" id="PRU10134"/>
    </source>
</evidence>
<feature type="binding site" evidence="9">
    <location>
        <position position="240"/>
    </location>
    <ligand>
        <name>IMP</name>
        <dbReference type="ChEBI" id="CHEBI:58053"/>
    </ligand>
</feature>
<dbReference type="GeneTree" id="ENSGT00390000015553"/>
<dbReference type="GO" id="GO:0005737">
    <property type="term" value="C:cytoplasm"/>
    <property type="evidence" value="ECO:0000318"/>
    <property type="project" value="GO_Central"/>
</dbReference>
<comment type="subcellular location">
    <subcellularLocation>
        <location evidence="9">Cytoplasm</location>
    </subcellularLocation>
</comment>
<keyword evidence="5 9" id="KW-0658">Purine biosynthesis</keyword>
<dbReference type="InterPro" id="IPR042111">
    <property type="entry name" value="Adenylosuccinate_synth_dom3"/>
</dbReference>
<evidence type="ECO:0000256" key="5">
    <source>
        <dbReference type="ARBA" id="ARBA00022755"/>
    </source>
</evidence>
<feature type="binding site" evidence="9">
    <location>
        <position position="255"/>
    </location>
    <ligand>
        <name>IMP</name>
        <dbReference type="ChEBI" id="CHEBI:58053"/>
    </ligand>
</feature>
<dbReference type="FunFam" id="3.90.170.10:FF:000001">
    <property type="entry name" value="Adenylosuccinate synthetase"/>
    <property type="match status" value="1"/>
</dbReference>
<dbReference type="CDD" id="cd03108">
    <property type="entry name" value="AdSS"/>
    <property type="match status" value="1"/>
</dbReference>
<comment type="pathway">
    <text evidence="9 11">Purine metabolism; AMP biosynthesis via de novo pathway; AMP from IMP: step 1/2.</text>
</comment>
<name>F6QF37_CIOIN</name>
<comment type="subunit">
    <text evidence="1 9">Homodimer.</text>
</comment>
<feature type="binding site" evidence="9">
    <location>
        <position position="160"/>
    </location>
    <ligand>
        <name>IMP</name>
        <dbReference type="ChEBI" id="CHEBI:58053"/>
        <note>ligand shared between dimeric partners</note>
    </ligand>
</feature>
<accession>F6QF37</accession>
<dbReference type="InterPro" id="IPR042109">
    <property type="entry name" value="Adenylosuccinate_synth_dom1"/>
</dbReference>
<keyword evidence="2 9" id="KW-0436">Ligase</keyword>
<dbReference type="UniPathway" id="UPA00075">
    <property type="reaction ID" value="UER00335"/>
</dbReference>
<feature type="binding site" evidence="9">
    <location>
        <position position="37"/>
    </location>
    <ligand>
        <name>Mg(2+)</name>
        <dbReference type="ChEBI" id="CHEBI:18420"/>
    </ligand>
</feature>
<dbReference type="Gene3D" id="1.10.300.10">
    <property type="entry name" value="Adenylosuccinate Synthetase, subunit A, domain 2"/>
    <property type="match status" value="1"/>
</dbReference>
<reference evidence="12" key="2">
    <citation type="submission" date="2025-08" db="UniProtKB">
        <authorList>
            <consortium name="Ensembl"/>
        </authorList>
    </citation>
    <scope>IDENTIFICATION</scope>
</reference>
<comment type="caution">
    <text evidence="9">Lacks conserved residue(s) required for the propagation of feature annotation.</text>
</comment>
<dbReference type="InterPro" id="IPR027417">
    <property type="entry name" value="P-loop_NTPase"/>
</dbReference>
<dbReference type="SUPFAM" id="SSF52540">
    <property type="entry name" value="P-loop containing nucleoside triphosphate hydrolases"/>
    <property type="match status" value="1"/>
</dbReference>
<keyword evidence="3 9" id="KW-0479">Metal-binding</keyword>
<keyword evidence="6 9" id="KW-0460">Magnesium</keyword>
<protein>
    <recommendedName>
        <fullName evidence="9 11">Adenylosuccinate synthetase</fullName>
        <shortName evidence="9">AMPSase</shortName>
        <shortName evidence="9">AdSS</shortName>
        <ecNumber evidence="9 11">6.3.4.4</ecNumber>
    </recommendedName>
    <alternativeName>
        <fullName evidence="9">IMP--aspartate ligase</fullName>
    </alternativeName>
</protein>
<dbReference type="InterPro" id="IPR033128">
    <property type="entry name" value="Adenylosuccin_syn_Lys_AS"/>
</dbReference>
<evidence type="ECO:0000256" key="3">
    <source>
        <dbReference type="ARBA" id="ARBA00022723"/>
    </source>
</evidence>
<dbReference type="GO" id="GO:0044208">
    <property type="term" value="P:'de novo' AMP biosynthetic process"/>
    <property type="evidence" value="ECO:0000318"/>
    <property type="project" value="GO_Central"/>
</dbReference>